<reference evidence="4" key="1">
    <citation type="thesis" date="2020" institute="ProQuest LLC" country="789 East Eisenhower Parkway, Ann Arbor, MI, USA">
        <title>Comparative Genomics and Chromosome Evolution.</title>
        <authorList>
            <person name="Mudd A.B."/>
        </authorList>
    </citation>
    <scope>NUCLEOTIDE SEQUENCE</scope>
    <source>
        <strain evidence="4">HN-11 Male</strain>
        <tissue evidence="4">Kidney and liver</tissue>
    </source>
</reference>
<dbReference type="GO" id="GO:0005737">
    <property type="term" value="C:cytoplasm"/>
    <property type="evidence" value="ECO:0007669"/>
    <property type="project" value="TreeGrafter"/>
</dbReference>
<dbReference type="CDD" id="cd00136">
    <property type="entry name" value="PDZ_canonical"/>
    <property type="match status" value="1"/>
</dbReference>
<evidence type="ECO:0000313" key="5">
    <source>
        <dbReference type="Proteomes" id="UP000770717"/>
    </source>
</evidence>
<dbReference type="Pfam" id="PF00595">
    <property type="entry name" value="PDZ"/>
    <property type="match status" value="1"/>
</dbReference>
<dbReference type="OrthoDB" id="8058206at2759"/>
<comment type="caution">
    <text evidence="4">The sequence shown here is derived from an EMBL/GenBank/DDBJ whole genome shotgun (WGS) entry which is preliminary data.</text>
</comment>
<keyword evidence="2" id="KW-0539">Nucleus</keyword>
<proteinExistence type="predicted"/>
<sequence>METNVKITEEKLRASEMVEVIVETEAQAGMSGISISGGGRDGLFVSEILKDSPAAKNLTLLEGDQIISARVFFENIKYEDALKILQYAEHYKVSYCLKRTVPSGDVTVSPSSGSVEVKGPKAKMPKMICRLGMKSA</sequence>
<evidence type="ECO:0000256" key="2">
    <source>
        <dbReference type="ARBA" id="ARBA00023242"/>
    </source>
</evidence>
<name>A0A8J6EPD4_ELECQ</name>
<dbReference type="PROSITE" id="PS50106">
    <property type="entry name" value="PDZ"/>
    <property type="match status" value="1"/>
</dbReference>
<evidence type="ECO:0000313" key="4">
    <source>
        <dbReference type="EMBL" id="KAG9472496.1"/>
    </source>
</evidence>
<dbReference type="InterPro" id="IPR001478">
    <property type="entry name" value="PDZ"/>
</dbReference>
<dbReference type="SMART" id="SM00228">
    <property type="entry name" value="PDZ"/>
    <property type="match status" value="1"/>
</dbReference>
<organism evidence="4 5">
    <name type="scientific">Eleutherodactylus coqui</name>
    <name type="common">Puerto Rican coqui</name>
    <dbReference type="NCBI Taxonomy" id="57060"/>
    <lineage>
        <taxon>Eukaryota</taxon>
        <taxon>Metazoa</taxon>
        <taxon>Chordata</taxon>
        <taxon>Craniata</taxon>
        <taxon>Vertebrata</taxon>
        <taxon>Euteleostomi</taxon>
        <taxon>Amphibia</taxon>
        <taxon>Batrachia</taxon>
        <taxon>Anura</taxon>
        <taxon>Neobatrachia</taxon>
        <taxon>Hyloidea</taxon>
        <taxon>Eleutherodactylidae</taxon>
        <taxon>Eleutherodactylinae</taxon>
        <taxon>Eleutherodactylus</taxon>
        <taxon>Eleutherodactylus</taxon>
    </lineage>
</organism>
<dbReference type="AlphaFoldDB" id="A0A8J6EPD4"/>
<dbReference type="EMBL" id="WNTK01000050">
    <property type="protein sequence ID" value="KAG9472496.1"/>
    <property type="molecule type" value="Genomic_DNA"/>
</dbReference>
<dbReference type="InterPro" id="IPR052082">
    <property type="entry name" value="Myelin_sheath_structural"/>
</dbReference>
<feature type="domain" description="PDZ" evidence="3">
    <location>
        <begin position="19"/>
        <end position="86"/>
    </location>
</feature>
<evidence type="ECO:0000256" key="1">
    <source>
        <dbReference type="ARBA" id="ARBA00004123"/>
    </source>
</evidence>
<gene>
    <name evidence="4" type="ORF">GDO78_019192</name>
</gene>
<dbReference type="GO" id="GO:0032287">
    <property type="term" value="P:peripheral nervous system myelin maintenance"/>
    <property type="evidence" value="ECO:0007669"/>
    <property type="project" value="TreeGrafter"/>
</dbReference>
<dbReference type="GO" id="GO:0005634">
    <property type="term" value="C:nucleus"/>
    <property type="evidence" value="ECO:0007669"/>
    <property type="project" value="UniProtKB-SubCell"/>
</dbReference>
<dbReference type="PANTHER" id="PTHR23348:SF42">
    <property type="entry name" value="PERIAXIN"/>
    <property type="match status" value="1"/>
</dbReference>
<dbReference type="GO" id="GO:0043484">
    <property type="term" value="P:regulation of RNA splicing"/>
    <property type="evidence" value="ECO:0007669"/>
    <property type="project" value="TreeGrafter"/>
</dbReference>
<dbReference type="Gene3D" id="2.30.42.10">
    <property type="match status" value="1"/>
</dbReference>
<accession>A0A8J6EPD4</accession>
<keyword evidence="5" id="KW-1185">Reference proteome</keyword>
<protein>
    <recommendedName>
        <fullName evidence="3">PDZ domain-containing protein</fullName>
    </recommendedName>
</protein>
<comment type="subcellular location">
    <subcellularLocation>
        <location evidence="1">Nucleus</location>
    </subcellularLocation>
</comment>
<dbReference type="Proteomes" id="UP000770717">
    <property type="component" value="Unassembled WGS sequence"/>
</dbReference>
<dbReference type="SUPFAM" id="SSF50156">
    <property type="entry name" value="PDZ domain-like"/>
    <property type="match status" value="1"/>
</dbReference>
<dbReference type="InterPro" id="IPR036034">
    <property type="entry name" value="PDZ_sf"/>
</dbReference>
<dbReference type="PANTHER" id="PTHR23348">
    <property type="entry name" value="PERIAXIN/AHNAK"/>
    <property type="match status" value="1"/>
</dbReference>
<evidence type="ECO:0000259" key="3">
    <source>
        <dbReference type="PROSITE" id="PS50106"/>
    </source>
</evidence>